<organism evidence="4 5">
    <name type="scientific">Actinomyces lilanjuaniae</name>
    <dbReference type="NCBI Taxonomy" id="2321394"/>
    <lineage>
        <taxon>Bacteria</taxon>
        <taxon>Bacillati</taxon>
        <taxon>Actinomycetota</taxon>
        <taxon>Actinomycetes</taxon>
        <taxon>Actinomycetales</taxon>
        <taxon>Actinomycetaceae</taxon>
        <taxon>Actinomyces</taxon>
    </lineage>
</organism>
<dbReference type="InterPro" id="IPR027417">
    <property type="entry name" value="P-loop_NTPase"/>
</dbReference>
<proteinExistence type="predicted"/>
<dbReference type="PANTHER" id="PTHR32182:SF22">
    <property type="entry name" value="ATP-DEPENDENT ENDONUCLEASE, OLD FAMILY-RELATED"/>
    <property type="match status" value="1"/>
</dbReference>
<dbReference type="PANTHER" id="PTHR32182">
    <property type="entry name" value="DNA REPLICATION AND REPAIR PROTEIN RECF"/>
    <property type="match status" value="1"/>
</dbReference>
<dbReference type="SUPFAM" id="SSF52540">
    <property type="entry name" value="P-loop containing nucleoside triphosphate hydrolases"/>
    <property type="match status" value="1"/>
</dbReference>
<dbReference type="Pfam" id="PF13304">
    <property type="entry name" value="AAA_21"/>
    <property type="match status" value="1"/>
</dbReference>
<dbReference type="RefSeq" id="WP_120204981.1">
    <property type="nucleotide sequence ID" value="NZ_CP032514.1"/>
</dbReference>
<feature type="domain" description="ATPase AAA-type core" evidence="3">
    <location>
        <begin position="305"/>
        <end position="396"/>
    </location>
</feature>
<dbReference type="Pfam" id="PF13175">
    <property type="entry name" value="AAA_15"/>
    <property type="match status" value="1"/>
</dbReference>
<dbReference type="Gene3D" id="3.40.50.300">
    <property type="entry name" value="P-loop containing nucleotide triphosphate hydrolases"/>
    <property type="match status" value="2"/>
</dbReference>
<feature type="domain" description="Endonuclease GajA/Old nuclease/RecF-like AAA" evidence="2">
    <location>
        <begin position="14"/>
        <end position="58"/>
    </location>
</feature>
<dbReference type="EMBL" id="CP032514">
    <property type="protein sequence ID" value="AYD90225.1"/>
    <property type="molecule type" value="Genomic_DNA"/>
</dbReference>
<dbReference type="InterPro" id="IPR003959">
    <property type="entry name" value="ATPase_AAA_core"/>
</dbReference>
<evidence type="ECO:0000256" key="1">
    <source>
        <dbReference type="ARBA" id="ARBA00023236"/>
    </source>
</evidence>
<evidence type="ECO:0000259" key="2">
    <source>
        <dbReference type="Pfam" id="PF13175"/>
    </source>
</evidence>
<sequence>MEKQGSDGEATSRISQLRLTAFKNFREVNVPLEKMTVLTGRNSSGKSNILDALDVLHRLTSAENLTDALDGRRREGGPVRSGAVGCAPHGSTRFSLGCTVTVTHPRGNYDYRYDVELETAPFTRVVSETLEGPQRAAKSGRWNQQILVSAGPGSGGIGLDAAVSTGKRGPNRHIVLRDDRSVLSQLPAVLLGATRADRDILDAQRDVAAALRSTFHFDPAPSLMRDWVPLRETQLRRTGENLAPVLRHLQDQAPGTFSRLEELARQIADCPIRALEFSSTDTGDIMIAVQEEHGDGQPGEPTALTTARSMSDGLLRFLAIATALSTPASDLDLDSVTATYTSDISVPSAGALLAVEEIENGLHPSNAGRLLHLVEEATQRGQVSALVTTHSPALLDALSGKQLRDVLVCHHQQVTRLVDLPGYAQAMSAGTLGTVVTRGLLDDAARPGPEPDYSDFLALIGAD</sequence>
<keyword evidence="1" id="KW-0227">DNA damage</keyword>
<keyword evidence="1" id="KW-0742">SOS response</keyword>
<dbReference type="Proteomes" id="UP000273001">
    <property type="component" value="Chromosome"/>
</dbReference>
<keyword evidence="5" id="KW-1185">Reference proteome</keyword>
<name>A0ABN5PPA6_9ACTO</name>
<reference evidence="4 5" key="1">
    <citation type="submission" date="2018-09" db="EMBL/GenBank/DDBJ databases">
        <authorList>
            <person name="Li J."/>
        </authorList>
    </citation>
    <scope>NUCLEOTIDE SEQUENCE [LARGE SCALE GENOMIC DNA]</scope>
    <source>
        <strain evidence="4 5">2129</strain>
    </source>
</reference>
<accession>A0ABN5PPA6</accession>
<evidence type="ECO:0000259" key="3">
    <source>
        <dbReference type="Pfam" id="PF13304"/>
    </source>
</evidence>
<dbReference type="InterPro" id="IPR041685">
    <property type="entry name" value="AAA_GajA/Old/RecF-like"/>
</dbReference>
<evidence type="ECO:0000313" key="4">
    <source>
        <dbReference type="EMBL" id="AYD90225.1"/>
    </source>
</evidence>
<evidence type="ECO:0000313" key="5">
    <source>
        <dbReference type="Proteomes" id="UP000273001"/>
    </source>
</evidence>
<gene>
    <name evidence="4" type="ORF">D5R93_09820</name>
</gene>
<protein>
    <submittedName>
        <fullName evidence="4">Chromosome segregation protein SMC</fullName>
    </submittedName>
</protein>